<dbReference type="Gene3D" id="1.10.1780.10">
    <property type="entry name" value="Clp, N-terminal domain"/>
    <property type="match status" value="1"/>
</dbReference>
<evidence type="ECO:0000313" key="5">
    <source>
        <dbReference type="Proteomes" id="UP000177103"/>
    </source>
</evidence>
<dbReference type="Proteomes" id="UP000177103">
    <property type="component" value="Unassembled WGS sequence"/>
</dbReference>
<dbReference type="PROSITE" id="PS51903">
    <property type="entry name" value="CLP_R"/>
    <property type="match status" value="1"/>
</dbReference>
<gene>
    <name evidence="4" type="ORF">A2Y57_03600</name>
</gene>
<feature type="transmembrane region" description="Helical" evidence="2">
    <location>
        <begin position="255"/>
        <end position="276"/>
    </location>
</feature>
<proteinExistence type="predicted"/>
<reference evidence="4 5" key="1">
    <citation type="journal article" date="2016" name="Nat. Commun.">
        <title>Thousands of microbial genomes shed light on interconnected biogeochemical processes in an aquifer system.</title>
        <authorList>
            <person name="Anantharaman K."/>
            <person name="Brown C.T."/>
            <person name="Hug L.A."/>
            <person name="Sharon I."/>
            <person name="Castelle C.J."/>
            <person name="Probst A.J."/>
            <person name="Thomas B.C."/>
            <person name="Singh A."/>
            <person name="Wilkins M.J."/>
            <person name="Karaoz U."/>
            <person name="Brodie E.L."/>
            <person name="Williams K.H."/>
            <person name="Hubbard S.S."/>
            <person name="Banfield J.F."/>
        </authorList>
    </citation>
    <scope>NUCLEOTIDE SEQUENCE [LARGE SCALE GENOMIC DNA]</scope>
</reference>
<feature type="domain" description="Clp R" evidence="3">
    <location>
        <begin position="1"/>
        <end position="149"/>
    </location>
</feature>
<name>A0A1G1WAY7_9BACT</name>
<dbReference type="Pfam" id="PF02861">
    <property type="entry name" value="Clp_N"/>
    <property type="match status" value="1"/>
</dbReference>
<dbReference type="PANTHER" id="PTHR47016:SF5">
    <property type="entry name" value="CLP DOMAIN SUPERFAMILY PROTEIN"/>
    <property type="match status" value="1"/>
</dbReference>
<dbReference type="SUPFAM" id="SSF81923">
    <property type="entry name" value="Double Clp-N motif"/>
    <property type="match status" value="1"/>
</dbReference>
<evidence type="ECO:0000313" key="4">
    <source>
        <dbReference type="EMBL" id="OGY24784.1"/>
    </source>
</evidence>
<dbReference type="PANTHER" id="PTHR47016">
    <property type="entry name" value="ATP-DEPENDENT CLP PROTEASE ATP-BINDING SUBUNIT CLPT1, CHLOROPLASTIC"/>
    <property type="match status" value="1"/>
</dbReference>
<keyword evidence="2" id="KW-0812">Transmembrane</keyword>
<evidence type="ECO:0000259" key="3">
    <source>
        <dbReference type="PROSITE" id="PS51903"/>
    </source>
</evidence>
<dbReference type="InterPro" id="IPR044217">
    <property type="entry name" value="CLPT1/2"/>
</dbReference>
<sequence>MEEMRHLTKGSRRVLRKAEEEARRLKHSYIGTEHILLGIIADSGRNRARVLLRVKGIDVSKVRSAVEFIIGRGDREVTGEIGFTPRARKVINIALDEARRLGQKTVAPEHILLGLMRGSEGIAAGVLESLAVDSEGLRKEAARLLIRKVVSLEGIEEQTWGLRRSDSEMLLNAVQVCQNYLGKLRLPPNSTVRLMVHLVIGRWVDLAIKIVNESPRLPGNRVDRIVFDIMTTAYETCSDLGVELVFRQPATRNSIHYQMICFGAWVSAILSIAGITKAEYRRYREKYAFLSDLPKLLIIDEMEEAGG</sequence>
<protein>
    <recommendedName>
        <fullName evidence="3">Clp R domain-containing protein</fullName>
    </recommendedName>
</protein>
<organism evidence="4 5">
    <name type="scientific">Candidatus Woykebacteria bacterium RBG_13_40_7b</name>
    <dbReference type="NCBI Taxonomy" id="1802594"/>
    <lineage>
        <taxon>Bacteria</taxon>
        <taxon>Candidatus Woykeibacteriota</taxon>
    </lineage>
</organism>
<keyword evidence="2" id="KW-0472">Membrane</keyword>
<comment type="caution">
    <text evidence="4">The sequence shown here is derived from an EMBL/GenBank/DDBJ whole genome shotgun (WGS) entry which is preliminary data.</text>
</comment>
<keyword evidence="2" id="KW-1133">Transmembrane helix</keyword>
<evidence type="ECO:0000256" key="2">
    <source>
        <dbReference type="SAM" id="Phobius"/>
    </source>
</evidence>
<dbReference type="InterPro" id="IPR036628">
    <property type="entry name" value="Clp_N_dom_sf"/>
</dbReference>
<dbReference type="InterPro" id="IPR004176">
    <property type="entry name" value="Clp_R_N"/>
</dbReference>
<accession>A0A1G1WAY7</accession>
<evidence type="ECO:0000256" key="1">
    <source>
        <dbReference type="PROSITE-ProRule" id="PRU01251"/>
    </source>
</evidence>
<keyword evidence="1" id="KW-0677">Repeat</keyword>
<dbReference type="AlphaFoldDB" id="A0A1G1WAY7"/>
<dbReference type="EMBL" id="MHCQ01000014">
    <property type="protein sequence ID" value="OGY24784.1"/>
    <property type="molecule type" value="Genomic_DNA"/>
</dbReference>